<gene>
    <name evidence="5" type="ORF">UFOPK1458_00213</name>
</gene>
<dbReference type="AlphaFoldDB" id="A0A6J6BKS5"/>
<organism evidence="5">
    <name type="scientific">freshwater metagenome</name>
    <dbReference type="NCBI Taxonomy" id="449393"/>
    <lineage>
        <taxon>unclassified sequences</taxon>
        <taxon>metagenomes</taxon>
        <taxon>ecological metagenomes</taxon>
    </lineage>
</organism>
<evidence type="ECO:0000256" key="2">
    <source>
        <dbReference type="ARBA" id="ARBA00023315"/>
    </source>
</evidence>
<dbReference type="InterPro" id="IPR051531">
    <property type="entry name" value="N-acetyltransferase"/>
</dbReference>
<dbReference type="EMBL" id="CAEZSQ010000025">
    <property type="protein sequence ID" value="CAB4539730.1"/>
    <property type="molecule type" value="Genomic_DNA"/>
</dbReference>
<proteinExistence type="inferred from homology"/>
<dbReference type="GO" id="GO:0005737">
    <property type="term" value="C:cytoplasm"/>
    <property type="evidence" value="ECO:0007669"/>
    <property type="project" value="TreeGrafter"/>
</dbReference>
<comment type="similarity">
    <text evidence="3">Belongs to the acetyltransferase family. RimJ subfamily.</text>
</comment>
<protein>
    <submittedName>
        <fullName evidence="5">Unannotated protein</fullName>
    </submittedName>
</protein>
<dbReference type="PROSITE" id="PS51186">
    <property type="entry name" value="GNAT"/>
    <property type="match status" value="1"/>
</dbReference>
<dbReference type="InterPro" id="IPR000182">
    <property type="entry name" value="GNAT_dom"/>
</dbReference>
<dbReference type="GO" id="GO:0008999">
    <property type="term" value="F:protein-N-terminal-alanine acetyltransferase activity"/>
    <property type="evidence" value="ECO:0007669"/>
    <property type="project" value="TreeGrafter"/>
</dbReference>
<feature type="domain" description="N-acetyltransferase" evidence="4">
    <location>
        <begin position="13"/>
        <end position="190"/>
    </location>
</feature>
<evidence type="ECO:0000256" key="1">
    <source>
        <dbReference type="ARBA" id="ARBA00022679"/>
    </source>
</evidence>
<evidence type="ECO:0000313" key="5">
    <source>
        <dbReference type="EMBL" id="CAB4539730.1"/>
    </source>
</evidence>
<keyword evidence="2" id="KW-0012">Acyltransferase</keyword>
<accession>A0A6J6BKS5</accession>
<dbReference type="PANTHER" id="PTHR43792">
    <property type="entry name" value="GNAT FAMILY, PUTATIVE (AFU_ORTHOLOGUE AFUA_3G00765)-RELATED-RELATED"/>
    <property type="match status" value="1"/>
</dbReference>
<dbReference type="PANTHER" id="PTHR43792:SF8">
    <property type="entry name" value="[RIBOSOMAL PROTEIN US5]-ALANINE N-ACETYLTRANSFERASE"/>
    <property type="match status" value="1"/>
</dbReference>
<keyword evidence="1" id="KW-0808">Transferase</keyword>
<dbReference type="Gene3D" id="3.40.630.30">
    <property type="match status" value="1"/>
</dbReference>
<dbReference type="InterPro" id="IPR016181">
    <property type="entry name" value="Acyl_CoA_acyltransferase"/>
</dbReference>
<evidence type="ECO:0000256" key="3">
    <source>
        <dbReference type="ARBA" id="ARBA00038502"/>
    </source>
</evidence>
<sequence>MKMWPIVLLGEDITLRPARFRDRAKWNHVRAENKDWLAPWEATLPQLPHDSPAYRDHTARPSYYEMVRMLNREARADRSYSFLIWHGANLVGQVTMGGVMYGALRGAHIGYWIDKNFANRGFTTQAVKLVSGFGFSALALHRIEINVRPENGASCRVAEKAGFISEGQRKAFLHIDGAWRDHICFVKNNELIQ</sequence>
<dbReference type="SUPFAM" id="SSF55729">
    <property type="entry name" value="Acyl-CoA N-acyltransferases (Nat)"/>
    <property type="match status" value="1"/>
</dbReference>
<evidence type="ECO:0000259" key="4">
    <source>
        <dbReference type="PROSITE" id="PS51186"/>
    </source>
</evidence>
<dbReference type="Pfam" id="PF13302">
    <property type="entry name" value="Acetyltransf_3"/>
    <property type="match status" value="1"/>
</dbReference>
<name>A0A6J6BKS5_9ZZZZ</name>
<reference evidence="5" key="1">
    <citation type="submission" date="2020-05" db="EMBL/GenBank/DDBJ databases">
        <authorList>
            <person name="Chiriac C."/>
            <person name="Salcher M."/>
            <person name="Ghai R."/>
            <person name="Kavagutti S V."/>
        </authorList>
    </citation>
    <scope>NUCLEOTIDE SEQUENCE</scope>
</reference>